<reference evidence="7 8" key="1">
    <citation type="submission" date="2023-01" db="EMBL/GenBank/DDBJ databases">
        <title>Novel diversity within Roseofilum (Cyanobacteria; Desertifilaceae) from marine benthic mats with descriptions of four novel species.</title>
        <authorList>
            <person name="Wang Y."/>
            <person name="Berthold D.E."/>
            <person name="Hu J."/>
            <person name="Lefler F.W."/>
            <person name="Laughinghouse H.D. IV."/>
        </authorList>
    </citation>
    <scope>NUCLEOTIDE SEQUENCE [LARGE SCALE GENOMIC DNA]</scope>
    <source>
        <strain evidence="7 8">BLCC-M143</strain>
    </source>
</reference>
<accession>A0ABT7BYU3</accession>
<comment type="caution">
    <text evidence="7">The sequence shown here is derived from an EMBL/GenBank/DDBJ whole genome shotgun (WGS) entry which is preliminary data.</text>
</comment>
<dbReference type="EC" id="4.2.2.-" evidence="3"/>
<organism evidence="7 8">
    <name type="scientific">Roseofilum casamattae BLCC-M143</name>
    <dbReference type="NCBI Taxonomy" id="3022442"/>
    <lineage>
        <taxon>Bacteria</taxon>
        <taxon>Bacillati</taxon>
        <taxon>Cyanobacteriota</taxon>
        <taxon>Cyanophyceae</taxon>
        <taxon>Desertifilales</taxon>
        <taxon>Desertifilaceae</taxon>
        <taxon>Roseofilum</taxon>
        <taxon>Roseofilum casamattae</taxon>
    </lineage>
</organism>
<feature type="chain" id="PRO_5044942194" description="Probable endolytic peptidoglycan transglycosylase RlpA" evidence="3">
    <location>
        <begin position="27"/>
        <end position="349"/>
    </location>
</feature>
<evidence type="ECO:0000256" key="4">
    <source>
        <dbReference type="RuleBase" id="RU003495"/>
    </source>
</evidence>
<evidence type="ECO:0000313" key="7">
    <source>
        <dbReference type="EMBL" id="MDJ1184376.1"/>
    </source>
</evidence>
<evidence type="ECO:0000256" key="2">
    <source>
        <dbReference type="ARBA" id="ARBA00023316"/>
    </source>
</evidence>
<dbReference type="Pfam" id="PF03330">
    <property type="entry name" value="DPBB_1"/>
    <property type="match status" value="1"/>
</dbReference>
<dbReference type="CDD" id="cd22268">
    <property type="entry name" value="DPBB_RlpA-like"/>
    <property type="match status" value="1"/>
</dbReference>
<evidence type="ECO:0000259" key="6">
    <source>
        <dbReference type="Pfam" id="PF03330"/>
    </source>
</evidence>
<dbReference type="NCBIfam" id="TIGR00413">
    <property type="entry name" value="rlpA"/>
    <property type="match status" value="1"/>
</dbReference>
<comment type="function">
    <text evidence="3">Lytic transglycosylase with a strong preference for naked glycan strands that lack stem peptides.</text>
</comment>
<keyword evidence="2 3" id="KW-0961">Cell wall biogenesis/degradation</keyword>
<dbReference type="InterPro" id="IPR034718">
    <property type="entry name" value="RlpA"/>
</dbReference>
<feature type="compositionally biased region" description="Low complexity" evidence="5">
    <location>
        <begin position="232"/>
        <end position="249"/>
    </location>
</feature>
<sequence length="349" mass="37828" precursor="true">MKQHLWKSLAVSALVMTLGFESSGHAETADTDRALDNLSASAAQTARKDNTLEEPATLVAETEEIEVEADRAPVEAIEPAKQSQQSKAKPTKIYPHLMDGKLAATLYVRDIPVLTFLGDTLQVPPTDTPDAAPASLPNLSETEPMRAAEALADKLGEWVRTEDDAKAIALRWDEDEEYYRIEANKQTLIVLDNGAMLPDTTGNETQDAVQVTNRLRRLLGNAPPVSEIYGKPAIAPSKPASSSSSSPEQPAAVKAISGWASWYGPGFHGNLTANGEIYDQYALTAAHRTLPFGTKVRVTNMDNGRVIVLRINDRGPYVRNRVIDLSKAAAQHLGLMQSGVAPVRVEILK</sequence>
<keyword evidence="3" id="KW-0732">Signal</keyword>
<feature type="domain" description="RlpA-like protein double-psi beta-barrel" evidence="6">
    <location>
        <begin position="257"/>
        <end position="345"/>
    </location>
</feature>
<dbReference type="PANTHER" id="PTHR34183:SF1">
    <property type="entry name" value="ENDOLYTIC PEPTIDOGLYCAN TRANSGLYCOSYLASE RLPA"/>
    <property type="match status" value="1"/>
</dbReference>
<dbReference type="HAMAP" id="MF_02071">
    <property type="entry name" value="RlpA"/>
    <property type="match status" value="1"/>
</dbReference>
<proteinExistence type="inferred from homology"/>
<evidence type="ECO:0000256" key="5">
    <source>
        <dbReference type="SAM" id="MobiDB-lite"/>
    </source>
</evidence>
<evidence type="ECO:0000256" key="3">
    <source>
        <dbReference type="HAMAP-Rule" id="MF_02071"/>
    </source>
</evidence>
<dbReference type="SUPFAM" id="SSF50685">
    <property type="entry name" value="Barwin-like endoglucanases"/>
    <property type="match status" value="1"/>
</dbReference>
<dbReference type="Gene3D" id="2.40.40.10">
    <property type="entry name" value="RlpA-like domain"/>
    <property type="match status" value="1"/>
</dbReference>
<keyword evidence="8" id="KW-1185">Reference proteome</keyword>
<dbReference type="EMBL" id="JAQOSQ010000014">
    <property type="protein sequence ID" value="MDJ1184376.1"/>
    <property type="molecule type" value="Genomic_DNA"/>
</dbReference>
<dbReference type="Proteomes" id="UP001232992">
    <property type="component" value="Unassembled WGS sequence"/>
</dbReference>
<name>A0ABT7BYU3_9CYAN</name>
<dbReference type="RefSeq" id="WP_283759029.1">
    <property type="nucleotide sequence ID" value="NZ_JAQOSQ010000014.1"/>
</dbReference>
<dbReference type="InterPro" id="IPR009009">
    <property type="entry name" value="RlpA-like_DPBB"/>
</dbReference>
<feature type="signal peptide" evidence="3">
    <location>
        <begin position="1"/>
        <end position="26"/>
    </location>
</feature>
<dbReference type="InterPro" id="IPR012997">
    <property type="entry name" value="RplA"/>
</dbReference>
<dbReference type="PANTHER" id="PTHR34183">
    <property type="entry name" value="ENDOLYTIC PEPTIDOGLYCAN TRANSGLYCOSYLASE RLPA"/>
    <property type="match status" value="1"/>
</dbReference>
<protein>
    <recommendedName>
        <fullName evidence="3">Probable endolytic peptidoglycan transglycosylase RlpA</fullName>
        <ecNumber evidence="3">4.2.2.-</ecNumber>
    </recommendedName>
</protein>
<gene>
    <name evidence="3" type="primary">rlpA</name>
    <name evidence="7" type="ORF">PMH09_14415</name>
</gene>
<comment type="similarity">
    <text evidence="3 4">Belongs to the RlpA family.</text>
</comment>
<dbReference type="InterPro" id="IPR036908">
    <property type="entry name" value="RlpA-like_sf"/>
</dbReference>
<evidence type="ECO:0000313" key="8">
    <source>
        <dbReference type="Proteomes" id="UP001232992"/>
    </source>
</evidence>
<feature type="region of interest" description="Disordered" evidence="5">
    <location>
        <begin position="229"/>
        <end position="249"/>
    </location>
</feature>
<keyword evidence="1 3" id="KW-0456">Lyase</keyword>
<evidence type="ECO:0000256" key="1">
    <source>
        <dbReference type="ARBA" id="ARBA00023239"/>
    </source>
</evidence>